<dbReference type="GO" id="GO:0003723">
    <property type="term" value="F:RNA binding"/>
    <property type="evidence" value="ECO:0007669"/>
    <property type="project" value="InterPro"/>
</dbReference>
<dbReference type="SUPFAM" id="SSF55129">
    <property type="entry name" value="Ribosomal protein L30p/L7e"/>
    <property type="match status" value="1"/>
</dbReference>
<dbReference type="STRING" id="1097556.R4XFA4"/>
<dbReference type="InterPro" id="IPR035808">
    <property type="entry name" value="Ribosomal_uL30_euk_arc"/>
</dbReference>
<evidence type="ECO:0000313" key="8">
    <source>
        <dbReference type="Proteomes" id="UP000013776"/>
    </source>
</evidence>
<dbReference type="PANTHER" id="PTHR11524:SF16">
    <property type="entry name" value="LARGE RIBOSOMAL SUBUNIT PROTEIN UL30"/>
    <property type="match status" value="1"/>
</dbReference>
<evidence type="ECO:0000256" key="2">
    <source>
        <dbReference type="ARBA" id="ARBA00022980"/>
    </source>
</evidence>
<feature type="domain" description="Large ribosomal subunit protein uL30 N-terminal eukaryotes" evidence="6">
    <location>
        <begin position="13"/>
        <end position="84"/>
    </location>
</feature>
<dbReference type="InterPro" id="IPR016082">
    <property type="entry name" value="Ribosomal_uL30_ferredoxin-like"/>
</dbReference>
<keyword evidence="2 7" id="KW-0689">Ribosomal protein</keyword>
<dbReference type="PROSITE" id="PS00634">
    <property type="entry name" value="RIBOSOMAL_L30"/>
    <property type="match status" value="1"/>
</dbReference>
<organism evidence="7 8">
    <name type="scientific">Taphrina deformans (strain PYCC 5710 / ATCC 11124 / CBS 356.35 / IMI 108563 / JCM 9778 / NBRC 8474)</name>
    <name type="common">Peach leaf curl fungus</name>
    <name type="synonym">Lalaria deformans</name>
    <dbReference type="NCBI Taxonomy" id="1097556"/>
    <lineage>
        <taxon>Eukaryota</taxon>
        <taxon>Fungi</taxon>
        <taxon>Dikarya</taxon>
        <taxon>Ascomycota</taxon>
        <taxon>Taphrinomycotina</taxon>
        <taxon>Taphrinomycetes</taxon>
        <taxon>Taphrinales</taxon>
        <taxon>Taphrinaceae</taxon>
        <taxon>Taphrina</taxon>
    </lineage>
</organism>
<dbReference type="PANTHER" id="PTHR11524">
    <property type="entry name" value="60S RIBOSOMAL PROTEIN L7"/>
    <property type="match status" value="1"/>
</dbReference>
<dbReference type="GO" id="GO:0022625">
    <property type="term" value="C:cytosolic large ribosomal subunit"/>
    <property type="evidence" value="ECO:0007669"/>
    <property type="project" value="TreeGrafter"/>
</dbReference>
<dbReference type="GO" id="GO:0003735">
    <property type="term" value="F:structural constituent of ribosome"/>
    <property type="evidence" value="ECO:0007669"/>
    <property type="project" value="TreeGrafter"/>
</dbReference>
<dbReference type="eggNOG" id="KOG3184">
    <property type="taxonomic scope" value="Eukaryota"/>
</dbReference>
<evidence type="ECO:0000313" key="7">
    <source>
        <dbReference type="EMBL" id="CCG83121.1"/>
    </source>
</evidence>
<dbReference type="InterPro" id="IPR039699">
    <property type="entry name" value="Ribosomal_uL30"/>
</dbReference>
<dbReference type="InterPro" id="IPR012988">
    <property type="entry name" value="Ribosomal_uL30_N_euk"/>
</dbReference>
<accession>R4XFA4</accession>
<dbReference type="GO" id="GO:0000463">
    <property type="term" value="P:maturation of LSU-rRNA from tricistronic rRNA transcript (SSU-rRNA, 5.8S rRNA, LSU-rRNA)"/>
    <property type="evidence" value="ECO:0007669"/>
    <property type="project" value="TreeGrafter"/>
</dbReference>
<comment type="similarity">
    <text evidence="1">Belongs to the universal ribosomal protein uL30 family.</text>
</comment>
<evidence type="ECO:0000256" key="3">
    <source>
        <dbReference type="ARBA" id="ARBA00023274"/>
    </source>
</evidence>
<feature type="domain" description="Large ribosomal subunit protein uL30-like ferredoxin-like fold" evidence="5">
    <location>
        <begin position="89"/>
        <end position="139"/>
    </location>
</feature>
<dbReference type="FunFam" id="3.30.1390.20:FF:000003">
    <property type="entry name" value="60S ribosomal protein L7"/>
    <property type="match status" value="1"/>
</dbReference>
<proteinExistence type="inferred from homology"/>
<keyword evidence="4" id="KW-0175">Coiled coil</keyword>
<evidence type="ECO:0000256" key="4">
    <source>
        <dbReference type="SAM" id="Coils"/>
    </source>
</evidence>
<dbReference type="Gene3D" id="3.30.1390.20">
    <property type="entry name" value="Ribosomal protein L30, ferredoxin-like fold domain"/>
    <property type="match status" value="2"/>
</dbReference>
<reference evidence="7 8" key="1">
    <citation type="journal article" date="2013" name="MBio">
        <title>Genome sequencing of the plant pathogen Taphrina deformans, the causal agent of peach leaf curl.</title>
        <authorList>
            <person name="Cisse O.H."/>
            <person name="Almeida J.M.G.C.F."/>
            <person name="Fonseca A."/>
            <person name="Kumar A.A."/>
            <person name="Salojaervi J."/>
            <person name="Overmyer K."/>
            <person name="Hauser P.M."/>
            <person name="Pagni M."/>
        </authorList>
    </citation>
    <scope>NUCLEOTIDE SEQUENCE [LARGE SCALE GENOMIC DNA]</scope>
    <source>
        <strain evidence="8">PYCC 5710 / ATCC 11124 / CBS 356.35 / IMI 108563 / JCM 9778 / NBRC 8474</strain>
    </source>
</reference>
<comment type="caution">
    <text evidence="7">The sequence shown here is derived from an EMBL/GenBank/DDBJ whole genome shotgun (WGS) entry which is preliminary data.</text>
</comment>
<sequence length="248" mass="28349">MSSAAAVLNPIPVPESILKKRKTADQAATDRKAALVERKKASKQKREVIFKRAEKYVQEYREAEREEIRLKRAAKKDGDFYVPAQAKLAFVIRIKGINKIPPKPRKIMQLLRLLQINNGVFVKLTKATSQMLTLIEPYVAYGEPNLKSVRELVYKRGYLKINGQRIPISDNSIVEQQLGKFGIVSVEDIIHEIFTVGTNFKQVSNTLWPFKLSNPLGGWKPRKFRHFTENGDAGDRQEFINALIRSMN</sequence>
<evidence type="ECO:0000259" key="6">
    <source>
        <dbReference type="Pfam" id="PF08079"/>
    </source>
</evidence>
<dbReference type="Pfam" id="PF00327">
    <property type="entry name" value="Ribosomal_L30"/>
    <property type="match status" value="1"/>
</dbReference>
<dbReference type="OrthoDB" id="28644at2759"/>
<dbReference type="Proteomes" id="UP000013776">
    <property type="component" value="Unassembled WGS sequence"/>
</dbReference>
<evidence type="ECO:0000256" key="1">
    <source>
        <dbReference type="ARBA" id="ARBA00007594"/>
    </source>
</evidence>
<dbReference type="VEuPathDB" id="FungiDB:TAPDE_003256"/>
<evidence type="ECO:0000259" key="5">
    <source>
        <dbReference type="Pfam" id="PF00327"/>
    </source>
</evidence>
<protein>
    <submittedName>
        <fullName evidence="7">60S ribosomal protein L7</fullName>
    </submittedName>
</protein>
<dbReference type="NCBIfam" id="TIGR01310">
    <property type="entry name" value="uL30_euk"/>
    <property type="match status" value="1"/>
</dbReference>
<dbReference type="Pfam" id="PF08079">
    <property type="entry name" value="Ribosomal_L30_N"/>
    <property type="match status" value="1"/>
</dbReference>
<gene>
    <name evidence="7" type="ORF">TAPDE_003256</name>
</gene>
<dbReference type="EMBL" id="CAHR02000125">
    <property type="protein sequence ID" value="CCG83121.1"/>
    <property type="molecule type" value="Genomic_DNA"/>
</dbReference>
<keyword evidence="3" id="KW-0687">Ribonucleoprotein</keyword>
<name>R4XFA4_TAPDE</name>
<dbReference type="InterPro" id="IPR018038">
    <property type="entry name" value="Ribosomal_uL30_CS"/>
</dbReference>
<feature type="coiled-coil region" evidence="4">
    <location>
        <begin position="46"/>
        <end position="73"/>
    </location>
</feature>
<dbReference type="AlphaFoldDB" id="R4XFA4"/>
<dbReference type="InterPro" id="IPR005998">
    <property type="entry name" value="Ribosomal_uL30_euk"/>
</dbReference>
<dbReference type="CDD" id="cd01657">
    <property type="entry name" value="Ribosomal_L7_archeal_euk"/>
    <property type="match status" value="1"/>
</dbReference>
<dbReference type="InterPro" id="IPR036919">
    <property type="entry name" value="Ribo_uL30_ferredoxin-like_sf"/>
</dbReference>
<keyword evidence="8" id="KW-1185">Reference proteome</keyword>